<evidence type="ECO:0000256" key="1">
    <source>
        <dbReference type="SAM" id="MobiDB-lite"/>
    </source>
</evidence>
<evidence type="ECO:0000313" key="2">
    <source>
        <dbReference type="EMBL" id="KAF7265144.1"/>
    </source>
</evidence>
<sequence length="133" mass="14955">MPYAHVSRRTLIIPVYHRLRLSSANNPHSSSNAVQTLRWCTITHCPGTEPRVVLRRDRRGEEEKKKKRNLPPLPGRKDGEEKKNGGRSGSGHLVTSLALETGAEEVKKKVRRRRRLGREPCIGLRIHVGLGSG</sequence>
<accession>A0A834HPY1</accession>
<dbReference type="EMBL" id="JAACXV010014669">
    <property type="protein sequence ID" value="KAF7265144.1"/>
    <property type="molecule type" value="Genomic_DNA"/>
</dbReference>
<dbReference type="Proteomes" id="UP000625711">
    <property type="component" value="Unassembled WGS sequence"/>
</dbReference>
<keyword evidence="3" id="KW-1185">Reference proteome</keyword>
<feature type="compositionally biased region" description="Basic and acidic residues" evidence="1">
    <location>
        <begin position="52"/>
        <end position="64"/>
    </location>
</feature>
<name>A0A834HPY1_RHYFE</name>
<proteinExistence type="predicted"/>
<reference evidence="2" key="1">
    <citation type="submission" date="2020-08" db="EMBL/GenBank/DDBJ databases">
        <title>Genome sequencing and assembly of the red palm weevil Rhynchophorus ferrugineus.</title>
        <authorList>
            <person name="Dias G.B."/>
            <person name="Bergman C.M."/>
            <person name="Manee M."/>
        </authorList>
    </citation>
    <scope>NUCLEOTIDE SEQUENCE</scope>
    <source>
        <strain evidence="2">AA-2017</strain>
        <tissue evidence="2">Whole larva</tissue>
    </source>
</reference>
<gene>
    <name evidence="2" type="ORF">GWI33_021411</name>
</gene>
<comment type="caution">
    <text evidence="2">The sequence shown here is derived from an EMBL/GenBank/DDBJ whole genome shotgun (WGS) entry which is preliminary data.</text>
</comment>
<organism evidence="2 3">
    <name type="scientific">Rhynchophorus ferrugineus</name>
    <name type="common">Red palm weevil</name>
    <name type="synonym">Curculio ferrugineus</name>
    <dbReference type="NCBI Taxonomy" id="354439"/>
    <lineage>
        <taxon>Eukaryota</taxon>
        <taxon>Metazoa</taxon>
        <taxon>Ecdysozoa</taxon>
        <taxon>Arthropoda</taxon>
        <taxon>Hexapoda</taxon>
        <taxon>Insecta</taxon>
        <taxon>Pterygota</taxon>
        <taxon>Neoptera</taxon>
        <taxon>Endopterygota</taxon>
        <taxon>Coleoptera</taxon>
        <taxon>Polyphaga</taxon>
        <taxon>Cucujiformia</taxon>
        <taxon>Curculionidae</taxon>
        <taxon>Dryophthorinae</taxon>
        <taxon>Rhynchophorus</taxon>
    </lineage>
</organism>
<evidence type="ECO:0000313" key="3">
    <source>
        <dbReference type="Proteomes" id="UP000625711"/>
    </source>
</evidence>
<protein>
    <submittedName>
        <fullName evidence="2">Uncharacterized protein</fullName>
    </submittedName>
</protein>
<dbReference type="AlphaFoldDB" id="A0A834HPY1"/>
<feature type="compositionally biased region" description="Basic and acidic residues" evidence="1">
    <location>
        <begin position="75"/>
        <end position="84"/>
    </location>
</feature>
<feature type="region of interest" description="Disordered" evidence="1">
    <location>
        <begin position="51"/>
        <end position="100"/>
    </location>
</feature>